<name>A0A386HLY5_9BACT</name>
<accession>A0A386HLY5</accession>
<evidence type="ECO:0008006" key="4">
    <source>
        <dbReference type="Google" id="ProtNLM"/>
    </source>
</evidence>
<dbReference type="InterPro" id="IPR023614">
    <property type="entry name" value="Porin_dom_sf"/>
</dbReference>
<keyword evidence="1" id="KW-0732">Signal</keyword>
<sequence length="404" mass="45630">MKKTTFILLGVLCLIAITRQEANAQYLLSSDSAFKAGTPMTGHLWGYTFGDYIYKGHSDALNRGGANQYSGMAKNTNEFDFRRIYLGYDFNINNKFSTELLLAAEDNTALNGAPANGDLLANGKFTFYIKLADVRWKNIWKGTDLVVGQSATPAFPATSEKVWGYRSIERTIADIRRTPSYDLGVSLQGKFDNKGNYGYDLMVGNGNGDKPETNNYKEFYGDVWAKFIDQKLLIDLYSDYQKLNWTPTWHHASNMIKLFVGYTEKNYAVGVEGFVNRGLKDVAGLNGANSDTLDAHATGLSMFAHANLVKNKLAVFGRMDLFNPDTKYDNQSYTTYKGFSSHYDPNTKEQFITAGLDFTPVKNVHLMPNIWYNAYRNQQANITGTTKKDYDLVYRMTFYYVFGK</sequence>
<protein>
    <recommendedName>
        <fullName evidence="4">Porin</fullName>
    </recommendedName>
</protein>
<evidence type="ECO:0000256" key="1">
    <source>
        <dbReference type="SAM" id="SignalP"/>
    </source>
</evidence>
<dbReference type="KEGG" id="ark:D6B99_04380"/>
<dbReference type="RefSeq" id="WP_119985480.1">
    <property type="nucleotide sequence ID" value="NZ_CP032489.1"/>
</dbReference>
<dbReference type="Proteomes" id="UP000266118">
    <property type="component" value="Chromosome"/>
</dbReference>
<proteinExistence type="predicted"/>
<feature type="chain" id="PRO_5017482863" description="Porin" evidence="1">
    <location>
        <begin position="25"/>
        <end position="404"/>
    </location>
</feature>
<keyword evidence="3" id="KW-1185">Reference proteome</keyword>
<evidence type="ECO:0000313" key="3">
    <source>
        <dbReference type="Proteomes" id="UP000266118"/>
    </source>
</evidence>
<gene>
    <name evidence="2" type="ORF">D6B99_04380</name>
</gene>
<dbReference type="OrthoDB" id="1523161at2"/>
<feature type="signal peptide" evidence="1">
    <location>
        <begin position="1"/>
        <end position="24"/>
    </location>
</feature>
<dbReference type="Gene3D" id="2.40.160.10">
    <property type="entry name" value="Porin"/>
    <property type="match status" value="1"/>
</dbReference>
<evidence type="ECO:0000313" key="2">
    <source>
        <dbReference type="EMBL" id="AYD46918.1"/>
    </source>
</evidence>
<dbReference type="AlphaFoldDB" id="A0A386HLY5"/>
<reference evidence="2 3" key="1">
    <citation type="submission" date="2018-09" db="EMBL/GenBank/DDBJ databases">
        <title>Arachidicoccus sp. nov., a bacterium isolated from soil.</title>
        <authorList>
            <person name="Weon H.-Y."/>
            <person name="Kwon S.-W."/>
            <person name="Lee S.A."/>
        </authorList>
    </citation>
    <scope>NUCLEOTIDE SEQUENCE [LARGE SCALE GENOMIC DNA]</scope>
    <source>
        <strain evidence="2 3">KIS59-12</strain>
    </source>
</reference>
<dbReference type="EMBL" id="CP032489">
    <property type="protein sequence ID" value="AYD46918.1"/>
    <property type="molecule type" value="Genomic_DNA"/>
</dbReference>
<organism evidence="2 3">
    <name type="scientific">Arachidicoccus soli</name>
    <dbReference type="NCBI Taxonomy" id="2341117"/>
    <lineage>
        <taxon>Bacteria</taxon>
        <taxon>Pseudomonadati</taxon>
        <taxon>Bacteroidota</taxon>
        <taxon>Chitinophagia</taxon>
        <taxon>Chitinophagales</taxon>
        <taxon>Chitinophagaceae</taxon>
        <taxon>Arachidicoccus</taxon>
    </lineage>
</organism>